<proteinExistence type="inferred from homology"/>
<dbReference type="EC" id="3.4.16.-" evidence="7"/>
<comment type="caution">
    <text evidence="9">The sequence shown here is derived from an EMBL/GenBank/DDBJ whole genome shotgun (WGS) entry which is preliminary data.</text>
</comment>
<protein>
    <recommendedName>
        <fullName evidence="7">Carboxypeptidase</fullName>
        <ecNumber evidence="7">3.4.16.-</ecNumber>
    </recommendedName>
</protein>
<sequence length="1336" mass="149540">MKRRQLVVVGLLLGVLAQASIFFQQEPSQDSSLCGEPEAKHAGYLNGLYYVYYETRTHVAPTSAPLVVWLSGGPGCSSLVGMLFENGPCSVGEETPVRVAINEYSWTQAAHVVYIDQPRGTGFSPARNAWRAWTESTAVNDLVDFLVAFYIQYPQLTSNDLYIFGESYAGHYVPDLAHELLHRSSDNTSEQYHLLWQNLKGIGIGNGLTSVEALFSTIGDYATNATFTNNAFRASSKEHADECEEAIKNCQDPSVGGNDDCTRINYCENLMSNILAQVHQKGLNQYNLGTKCYPDTFGLCYRFQPLYSFINSGATMAKLGLPGQSWTPCNLNVFSHHLDKDWYEESEFKVATLLEHNIRVLVYAGDKDIVCNWMAQDLYVCFPTTLDGLFNPLVYTAEYLQEDFLHFPICKVQFCIFASFHGSYGLSVMSAGSFMSDINEEMLRQFEEEFEAQRMKVEQARDAVKHKKSLAVQARIEMAQTTLQQLDGQVLDARETRKSLRQRLNDKRSRLKQVAVDQQELKRSTWHIERAHQLEDAAQRRLELERIQNERTRVESMLTLASMQLDEIEAERKRRNETGIEAMQRLMNRGTVLKQQLNEGQLNVPELHSVLDTEGHEQFIEECHGLRRVQAEQQHMKLQEKMQKLNAERKKLADLEDDLLRRELALTGQTGAQTVNYTELDDNIDDVIALATKLLDAGTNMTADSSSHTPIILASPGDYVYDGALGEQSYAPWQLSTRKFVLELVLELISNLPLESLRDLKAARRQWRATEKRLARAHRRRVKDEAVLAFHGSLMTDVIDEMLRDIFVDLESIYRRMTSLVTQSILQTLVVPNRPLLESSFHELRRRRSRSDNAVADDFFSRHQITQKLVKLNSGVSPPKKSRWRFGNTTAEQSAKSSAESNILPTTRPVHLDKLEYKASPPALIALEAAYWTHITLTSKAVTLPIAASCVYLDESTLFVGGSKGELVIFDMASLTVLHQRLDPPPPSLAPTSFNVFSKHVLAISPGVLSFWTTRPLKDSQSTLAVVFHLSNRDLDHSESLSKDDTISVGNFAHGISLGGTPTSLLVGTERGLIVRLHRSPEECRPICGYPLTASKRQERLHYHRTAVVSLGLIAPRRVISVDKSGVVCLWNLNEMTGFGWFEPDDSIQLLGRGVVHQAQHTHDRLVILVFDESKGEGQVVQVTWTNELAVVPVSLRIGCASPPPPFASLPRVQGFPGEYVALMATTLTIYSLTTGKAVGIVPPECKYVAASVSAGPGYIVGCGRGKVMAFAIQDNSPQQVVHTAQKQWTASFGPITPSTSTSRCIERVEVKADRAMIRKLAHQLVHSTVDQIIKL</sequence>
<dbReference type="GO" id="GO:0004185">
    <property type="term" value="F:serine-type carboxypeptidase activity"/>
    <property type="evidence" value="ECO:0007669"/>
    <property type="project" value="UniProtKB-UniRule"/>
</dbReference>
<dbReference type="PROSITE" id="PS00131">
    <property type="entry name" value="CARBOXYPEPT_SER_SER"/>
    <property type="match status" value="1"/>
</dbReference>
<evidence type="ECO:0000313" key="10">
    <source>
        <dbReference type="Proteomes" id="UP000481153"/>
    </source>
</evidence>
<dbReference type="InterPro" id="IPR018202">
    <property type="entry name" value="Ser_caboxypep_ser_AS"/>
</dbReference>
<organism evidence="9 10">
    <name type="scientific">Aphanomyces euteiches</name>
    <dbReference type="NCBI Taxonomy" id="100861"/>
    <lineage>
        <taxon>Eukaryota</taxon>
        <taxon>Sar</taxon>
        <taxon>Stramenopiles</taxon>
        <taxon>Oomycota</taxon>
        <taxon>Saprolegniomycetes</taxon>
        <taxon>Saprolegniales</taxon>
        <taxon>Verrucalvaceae</taxon>
        <taxon>Aphanomyces</taxon>
    </lineage>
</organism>
<dbReference type="VEuPathDB" id="FungiDB:AeMF1_018820"/>
<evidence type="ECO:0000256" key="8">
    <source>
        <dbReference type="SAM" id="Coils"/>
    </source>
</evidence>
<keyword evidence="4 7" id="KW-0732">Signal</keyword>
<evidence type="ECO:0000256" key="4">
    <source>
        <dbReference type="ARBA" id="ARBA00022729"/>
    </source>
</evidence>
<accession>A0A6G0XGX3</accession>
<gene>
    <name evidence="9" type="ORF">Ae201684_004705</name>
</gene>
<feature type="coiled-coil region" evidence="8">
    <location>
        <begin position="628"/>
        <end position="662"/>
    </location>
</feature>
<feature type="coiled-coil region" evidence="8">
    <location>
        <begin position="443"/>
        <end position="510"/>
    </location>
</feature>
<keyword evidence="6" id="KW-0325">Glycoprotein</keyword>
<reference evidence="9 10" key="1">
    <citation type="submission" date="2019-07" db="EMBL/GenBank/DDBJ databases">
        <title>Genomics analysis of Aphanomyces spp. identifies a new class of oomycete effector associated with host adaptation.</title>
        <authorList>
            <person name="Gaulin E."/>
        </authorList>
    </citation>
    <scope>NUCLEOTIDE SEQUENCE [LARGE SCALE GENOMIC DNA]</scope>
    <source>
        <strain evidence="9 10">ATCC 201684</strain>
    </source>
</reference>
<evidence type="ECO:0000256" key="3">
    <source>
        <dbReference type="ARBA" id="ARBA00022670"/>
    </source>
</evidence>
<dbReference type="InterPro" id="IPR029058">
    <property type="entry name" value="AB_hydrolase_fold"/>
</dbReference>
<comment type="similarity">
    <text evidence="1 7">Belongs to the peptidase S10 family.</text>
</comment>
<keyword evidence="8" id="KW-0175">Coiled coil</keyword>
<dbReference type="InterPro" id="IPR001563">
    <property type="entry name" value="Peptidase_S10"/>
</dbReference>
<feature type="signal peptide" evidence="7">
    <location>
        <begin position="1"/>
        <end position="19"/>
    </location>
</feature>
<evidence type="ECO:0000256" key="2">
    <source>
        <dbReference type="ARBA" id="ARBA00022645"/>
    </source>
</evidence>
<dbReference type="SUPFAM" id="SSF53474">
    <property type="entry name" value="alpha/beta-Hydrolases"/>
    <property type="match status" value="1"/>
</dbReference>
<dbReference type="VEuPathDB" id="FungiDB:AeMF1_018819"/>
<keyword evidence="3 7" id="KW-0645">Protease</keyword>
<keyword evidence="2 7" id="KW-0121">Carboxypeptidase</keyword>
<dbReference type="SUPFAM" id="SSF50998">
    <property type="entry name" value="Quinoprotein alcohol dehydrogenase-like"/>
    <property type="match status" value="1"/>
</dbReference>
<dbReference type="EMBL" id="VJMJ01000063">
    <property type="protein sequence ID" value="KAF0739523.1"/>
    <property type="molecule type" value="Genomic_DNA"/>
</dbReference>
<keyword evidence="5 7" id="KW-0378">Hydrolase</keyword>
<dbReference type="PANTHER" id="PTHR11802">
    <property type="entry name" value="SERINE PROTEASE FAMILY S10 SERINE CARBOXYPEPTIDASE"/>
    <property type="match status" value="1"/>
</dbReference>
<dbReference type="PRINTS" id="PR00724">
    <property type="entry name" value="CRBOXYPTASEC"/>
</dbReference>
<dbReference type="Pfam" id="PF00450">
    <property type="entry name" value="Peptidase_S10"/>
    <property type="match status" value="1"/>
</dbReference>
<evidence type="ECO:0000256" key="6">
    <source>
        <dbReference type="ARBA" id="ARBA00023180"/>
    </source>
</evidence>
<feature type="chain" id="PRO_5026371434" description="Carboxypeptidase" evidence="7">
    <location>
        <begin position="20"/>
        <end position="1336"/>
    </location>
</feature>
<dbReference type="PANTHER" id="PTHR11802:SF113">
    <property type="entry name" value="SERINE CARBOXYPEPTIDASE CTSA-4.1"/>
    <property type="match status" value="1"/>
</dbReference>
<evidence type="ECO:0000256" key="5">
    <source>
        <dbReference type="ARBA" id="ARBA00022801"/>
    </source>
</evidence>
<evidence type="ECO:0000313" key="9">
    <source>
        <dbReference type="EMBL" id="KAF0739523.1"/>
    </source>
</evidence>
<dbReference type="Gene3D" id="3.40.50.1820">
    <property type="entry name" value="alpha/beta hydrolase"/>
    <property type="match status" value="1"/>
</dbReference>
<evidence type="ECO:0000256" key="7">
    <source>
        <dbReference type="RuleBase" id="RU361156"/>
    </source>
</evidence>
<dbReference type="GO" id="GO:0006508">
    <property type="term" value="P:proteolysis"/>
    <property type="evidence" value="ECO:0007669"/>
    <property type="project" value="UniProtKB-KW"/>
</dbReference>
<dbReference type="InterPro" id="IPR011047">
    <property type="entry name" value="Quinoprotein_ADH-like_sf"/>
</dbReference>
<keyword evidence="10" id="KW-1185">Reference proteome</keyword>
<name>A0A6G0XGX3_9STRA</name>
<dbReference type="Proteomes" id="UP000481153">
    <property type="component" value="Unassembled WGS sequence"/>
</dbReference>
<evidence type="ECO:0000256" key="1">
    <source>
        <dbReference type="ARBA" id="ARBA00009431"/>
    </source>
</evidence>